<dbReference type="SUPFAM" id="SSF50447">
    <property type="entry name" value="Translation proteins"/>
    <property type="match status" value="1"/>
</dbReference>
<proteinExistence type="predicted"/>
<protein>
    <recommendedName>
        <fullName evidence="3">Translation elongation factor-like protein</fullName>
    </recommendedName>
</protein>
<comment type="caution">
    <text evidence="1">The sequence shown here is derived from an EMBL/GenBank/DDBJ whole genome shotgun (WGS) entry which is preliminary data.</text>
</comment>
<evidence type="ECO:0000313" key="2">
    <source>
        <dbReference type="Proteomes" id="UP000176633"/>
    </source>
</evidence>
<accession>A0A1F6C1W2</accession>
<organism evidence="1 2">
    <name type="scientific">Candidatus Jorgensenbacteria bacterium RIFCSPLOWO2_12_FULL_42_11</name>
    <dbReference type="NCBI Taxonomy" id="1798473"/>
    <lineage>
        <taxon>Bacteria</taxon>
        <taxon>Candidatus Joergenseniibacteriota</taxon>
    </lineage>
</organism>
<dbReference type="InterPro" id="IPR009000">
    <property type="entry name" value="Transl_B-barrel_sf"/>
</dbReference>
<reference evidence="1 2" key="1">
    <citation type="journal article" date="2016" name="Nat. Commun.">
        <title>Thousands of microbial genomes shed light on interconnected biogeochemical processes in an aquifer system.</title>
        <authorList>
            <person name="Anantharaman K."/>
            <person name="Brown C.T."/>
            <person name="Hug L.A."/>
            <person name="Sharon I."/>
            <person name="Castelle C.J."/>
            <person name="Probst A.J."/>
            <person name="Thomas B.C."/>
            <person name="Singh A."/>
            <person name="Wilkins M.J."/>
            <person name="Karaoz U."/>
            <person name="Brodie E.L."/>
            <person name="Williams K.H."/>
            <person name="Hubbard S.S."/>
            <person name="Banfield J.F."/>
        </authorList>
    </citation>
    <scope>NUCLEOTIDE SEQUENCE [LARGE SCALE GENOMIC DNA]</scope>
</reference>
<evidence type="ECO:0000313" key="1">
    <source>
        <dbReference type="EMBL" id="OGG43195.1"/>
    </source>
</evidence>
<dbReference type="AlphaFoldDB" id="A0A1F6C1W2"/>
<gene>
    <name evidence="1" type="ORF">A3G50_02085</name>
</gene>
<evidence type="ECO:0008006" key="3">
    <source>
        <dbReference type="Google" id="ProtNLM"/>
    </source>
</evidence>
<dbReference type="STRING" id="1798473.A3G50_02085"/>
<dbReference type="Proteomes" id="UP000176633">
    <property type="component" value="Unassembled WGS sequence"/>
</dbReference>
<sequence>MPKKSIKSLRKPVKKTKPIKKIKPIGKVTHYFGGIGVVIVKFNKIVKVGETVKFKGANTDFEEVIETMQYNHKDIKSAKKNQEVGIKVAEKAREGDEVYSAE</sequence>
<dbReference type="EMBL" id="MFKM01000020">
    <property type="protein sequence ID" value="OGG43195.1"/>
    <property type="molecule type" value="Genomic_DNA"/>
</dbReference>
<name>A0A1F6C1W2_9BACT</name>